<evidence type="ECO:0000256" key="1">
    <source>
        <dbReference type="ARBA" id="ARBA00009176"/>
    </source>
</evidence>
<dbReference type="Gene3D" id="3.90.245.10">
    <property type="entry name" value="Ribonucleoside hydrolase-like"/>
    <property type="match status" value="1"/>
</dbReference>
<keyword evidence="6" id="KW-1185">Reference proteome</keyword>
<sequence>MFQILLGRSRQSYGSLKNRLQLPNNQNRPDRYTTDRGHISPASLRYQGAAWATAGGGIAATLTGVYKMLRGFRHLNVLGETKSPSKERYAILDNDWLAVSFLSFLLAMKGGMEVLGLASDTGNSWQKQCGLHALANLEVGNLSCIPVYEGATWPLINTPERFQARELVHGKLPFEGAFGPLNLTAERLGKNPTSGDPNRVVEEAFVEGLPTTTFDHSTNAASFMVQMVHKYPHQVSIYSAGALTNIALAVRMDPSFATLAKELVVMGGYVDINFMIDPEAAKIAINADFSEIIVAGNVANQVQSTQEYLDEVHQVDNSFTRLFHDHYGTTIPFWDETAAALMVDHSIAQNTSTVYADVDISYGSPNYGNLRLYQAALKPPGVRQVTYVNRIDGEKLKAIMKKAMWEPPGYP</sequence>
<evidence type="ECO:0000313" key="6">
    <source>
        <dbReference type="Proteomes" id="UP001194746"/>
    </source>
</evidence>
<name>A0AAD4CYV3_ASPNN</name>
<protein>
    <recommendedName>
        <fullName evidence="4">Inosine/uridine-preferring nucleoside hydrolase domain-containing protein</fullName>
    </recommendedName>
</protein>
<reference evidence="5" key="2">
    <citation type="submission" date="2020-02" db="EMBL/GenBank/DDBJ databases">
        <authorList>
            <person name="Gilchrist C.L.M."/>
            <person name="Chooi Y.-H."/>
        </authorList>
    </citation>
    <scope>NUCLEOTIDE SEQUENCE</scope>
    <source>
        <strain evidence="5">MST-FP2251</strain>
    </source>
</reference>
<feature type="domain" description="Inosine/uridine-preferring nucleoside hydrolase" evidence="4">
    <location>
        <begin position="91"/>
        <end position="394"/>
    </location>
</feature>
<dbReference type="PANTHER" id="PTHR12304">
    <property type="entry name" value="INOSINE-URIDINE PREFERRING NUCLEOSIDE HYDROLASE"/>
    <property type="match status" value="1"/>
</dbReference>
<dbReference type="AlphaFoldDB" id="A0AAD4CYV3"/>
<dbReference type="InterPro" id="IPR023186">
    <property type="entry name" value="IUNH"/>
</dbReference>
<evidence type="ECO:0000256" key="3">
    <source>
        <dbReference type="ARBA" id="ARBA00023295"/>
    </source>
</evidence>
<evidence type="ECO:0000259" key="4">
    <source>
        <dbReference type="Pfam" id="PF01156"/>
    </source>
</evidence>
<dbReference type="GO" id="GO:0006152">
    <property type="term" value="P:purine nucleoside catabolic process"/>
    <property type="evidence" value="ECO:0007669"/>
    <property type="project" value="TreeGrafter"/>
</dbReference>
<dbReference type="GO" id="GO:0008477">
    <property type="term" value="F:purine nucleosidase activity"/>
    <property type="evidence" value="ECO:0007669"/>
    <property type="project" value="TreeGrafter"/>
</dbReference>
<dbReference type="InterPro" id="IPR036452">
    <property type="entry name" value="Ribo_hydro-like"/>
</dbReference>
<evidence type="ECO:0000256" key="2">
    <source>
        <dbReference type="ARBA" id="ARBA00022801"/>
    </source>
</evidence>
<accession>A0AAD4CYV3</accession>
<evidence type="ECO:0000313" key="5">
    <source>
        <dbReference type="EMBL" id="KAF9895250.1"/>
    </source>
</evidence>
<dbReference type="Pfam" id="PF01156">
    <property type="entry name" value="IU_nuc_hydro"/>
    <property type="match status" value="1"/>
</dbReference>
<dbReference type="EMBL" id="VCAU01000001">
    <property type="protein sequence ID" value="KAF9895250.1"/>
    <property type="molecule type" value="Genomic_DNA"/>
</dbReference>
<gene>
    <name evidence="5" type="ORF">FE257_000152</name>
</gene>
<keyword evidence="3" id="KW-0326">Glycosidase</keyword>
<reference evidence="5" key="1">
    <citation type="journal article" date="2019" name="Beilstein J. Org. Chem.">
        <title>Nanangenines: drimane sesquiterpenoids as the dominant metabolite cohort of a novel Australian fungus, Aspergillus nanangensis.</title>
        <authorList>
            <person name="Lacey H.J."/>
            <person name="Gilchrist C.L.M."/>
            <person name="Crombie A."/>
            <person name="Kalaitzis J.A."/>
            <person name="Vuong D."/>
            <person name="Rutledge P.J."/>
            <person name="Turner P."/>
            <person name="Pitt J.I."/>
            <person name="Lacey E."/>
            <person name="Chooi Y.H."/>
            <person name="Piggott A.M."/>
        </authorList>
    </citation>
    <scope>NUCLEOTIDE SEQUENCE</scope>
    <source>
        <strain evidence="5">MST-FP2251</strain>
    </source>
</reference>
<dbReference type="GO" id="GO:0005829">
    <property type="term" value="C:cytosol"/>
    <property type="evidence" value="ECO:0007669"/>
    <property type="project" value="TreeGrafter"/>
</dbReference>
<organism evidence="5 6">
    <name type="scientific">Aspergillus nanangensis</name>
    <dbReference type="NCBI Taxonomy" id="2582783"/>
    <lineage>
        <taxon>Eukaryota</taxon>
        <taxon>Fungi</taxon>
        <taxon>Dikarya</taxon>
        <taxon>Ascomycota</taxon>
        <taxon>Pezizomycotina</taxon>
        <taxon>Eurotiomycetes</taxon>
        <taxon>Eurotiomycetidae</taxon>
        <taxon>Eurotiales</taxon>
        <taxon>Aspergillaceae</taxon>
        <taxon>Aspergillus</taxon>
        <taxon>Aspergillus subgen. Circumdati</taxon>
    </lineage>
</organism>
<dbReference type="InterPro" id="IPR001910">
    <property type="entry name" value="Inosine/uridine_hydrolase_dom"/>
</dbReference>
<comment type="caution">
    <text evidence="5">The sequence shown here is derived from an EMBL/GenBank/DDBJ whole genome shotgun (WGS) entry which is preliminary data.</text>
</comment>
<keyword evidence="2" id="KW-0378">Hydrolase</keyword>
<dbReference type="PANTHER" id="PTHR12304:SF25">
    <property type="entry name" value="INOSINE_URIDINE-PREFERRING NUCLEOSIDE HYDROLASE DOMAIN-CONTAINING PROTEIN"/>
    <property type="match status" value="1"/>
</dbReference>
<comment type="similarity">
    <text evidence="1">Belongs to the IUNH family.</text>
</comment>
<proteinExistence type="inferred from homology"/>
<dbReference type="SUPFAM" id="SSF53590">
    <property type="entry name" value="Nucleoside hydrolase"/>
    <property type="match status" value="1"/>
</dbReference>
<dbReference type="Proteomes" id="UP001194746">
    <property type="component" value="Unassembled WGS sequence"/>
</dbReference>